<evidence type="ECO:0000259" key="1">
    <source>
        <dbReference type="Pfam" id="PF01266"/>
    </source>
</evidence>
<dbReference type="PANTHER" id="PTHR13847">
    <property type="entry name" value="SARCOSINE DEHYDROGENASE-RELATED"/>
    <property type="match status" value="1"/>
</dbReference>
<dbReference type="GO" id="GO:0005737">
    <property type="term" value="C:cytoplasm"/>
    <property type="evidence" value="ECO:0007669"/>
    <property type="project" value="TreeGrafter"/>
</dbReference>
<dbReference type="Gene3D" id="3.50.50.60">
    <property type="entry name" value="FAD/NAD(P)-binding domain"/>
    <property type="match status" value="1"/>
</dbReference>
<dbReference type="Pfam" id="PF01266">
    <property type="entry name" value="DAO"/>
    <property type="match status" value="1"/>
</dbReference>
<proteinExistence type="predicted"/>
<evidence type="ECO:0000313" key="3">
    <source>
        <dbReference type="Proteomes" id="UP000000771"/>
    </source>
</evidence>
<dbReference type="InterPro" id="IPR006076">
    <property type="entry name" value="FAD-dep_OxRdtase"/>
</dbReference>
<name>C7LYM6_ACIFD</name>
<keyword evidence="3" id="KW-1185">Reference proteome</keyword>
<dbReference type="PANTHER" id="PTHR13847:SF281">
    <property type="entry name" value="FAD DEPENDENT OXIDOREDUCTASE DOMAIN-CONTAINING PROTEIN"/>
    <property type="match status" value="1"/>
</dbReference>
<accession>C7LYM6</accession>
<reference evidence="2 3" key="1">
    <citation type="journal article" date="2009" name="Stand. Genomic Sci.">
        <title>Complete genome sequence of Acidimicrobium ferrooxidans type strain (ICP).</title>
        <authorList>
            <person name="Clum A."/>
            <person name="Nolan M."/>
            <person name="Lang E."/>
            <person name="Glavina Del Rio T."/>
            <person name="Tice H."/>
            <person name="Copeland A."/>
            <person name="Cheng J.F."/>
            <person name="Lucas S."/>
            <person name="Chen F."/>
            <person name="Bruce D."/>
            <person name="Goodwin L."/>
            <person name="Pitluck S."/>
            <person name="Ivanova N."/>
            <person name="Mavrommatis K."/>
            <person name="Mikhailova N."/>
            <person name="Pati A."/>
            <person name="Chen A."/>
            <person name="Palaniappan K."/>
            <person name="Goker M."/>
            <person name="Spring S."/>
            <person name="Land M."/>
            <person name="Hauser L."/>
            <person name="Chang Y.J."/>
            <person name="Jeffries C.C."/>
            <person name="Chain P."/>
            <person name="Bristow J."/>
            <person name="Eisen J.A."/>
            <person name="Markowitz V."/>
            <person name="Hugenholtz P."/>
            <person name="Kyrpides N.C."/>
            <person name="Klenk H.P."/>
            <person name="Lapidus A."/>
        </authorList>
    </citation>
    <scope>NUCLEOTIDE SEQUENCE [LARGE SCALE GENOMIC DNA]</scope>
    <source>
        <strain evidence="3">DSM 10331 / JCM 15462 / NBRC 103882 / ICP</strain>
    </source>
</reference>
<sequence>MTVRSSGGGTSVRRTWERPELLRVAEGALAHASTMPLWLDDPARPAATPPLEGQVTADLVIVGGGLLGLWSALLAAERRPEWEIVLVEGGRIAAAASGRNGGFCEASLTHGLANGLARWPDELSELERLGEENLAAIRAAAERYAANCDLVDSGTIDVALEDWQLDELAELAEVAPRYGHDVVLLEREALSAEVRSPSYRGGLWTRNRALMLNPARLAWGLEAAVAGMGVRICEGTRVVGLSSEGPFVVVETGSGASVRASRVILATNAAAPLVASARWRFVPVYDYVVATRPLAASERAEIGWERRQGISDAGNQFHYYHLSEDGRIVFGGYDAVYHYGSVARPRYEGRSPTHVRLVAHLYATFPGLEGVEISHAWGGAIDTSTRFVASVHRAFGGRVHYAVGFTGLGVGATRLYASVLVGRAIGEPHPAERLRLFREGPVPFPPEPLRWIGIELTRRSLAWADDHGGRRNVWLRALDRFGVGFDS</sequence>
<dbReference type="SUPFAM" id="SSF51905">
    <property type="entry name" value="FAD/NAD(P)-binding domain"/>
    <property type="match status" value="1"/>
</dbReference>
<dbReference type="eggNOG" id="COG0665">
    <property type="taxonomic scope" value="Bacteria"/>
</dbReference>
<dbReference type="Gene3D" id="3.30.9.10">
    <property type="entry name" value="D-Amino Acid Oxidase, subunit A, domain 2"/>
    <property type="match status" value="1"/>
</dbReference>
<dbReference type="STRING" id="525909.Afer_0889"/>
<organism evidence="2 3">
    <name type="scientific">Acidimicrobium ferrooxidans (strain DSM 10331 / JCM 15462 / NBRC 103882 / ICP)</name>
    <dbReference type="NCBI Taxonomy" id="525909"/>
    <lineage>
        <taxon>Bacteria</taxon>
        <taxon>Bacillati</taxon>
        <taxon>Actinomycetota</taxon>
        <taxon>Acidimicrobiia</taxon>
        <taxon>Acidimicrobiales</taxon>
        <taxon>Acidimicrobiaceae</taxon>
        <taxon>Acidimicrobium</taxon>
    </lineage>
</organism>
<dbReference type="KEGG" id="afo:Afer_0889"/>
<dbReference type="EMBL" id="CP001631">
    <property type="protein sequence ID" value="ACU53834.1"/>
    <property type="molecule type" value="Genomic_DNA"/>
</dbReference>
<protein>
    <submittedName>
        <fullName evidence="2">FAD dependent oxidoreductase</fullName>
    </submittedName>
</protein>
<dbReference type="RefSeq" id="WP_015798323.1">
    <property type="nucleotide sequence ID" value="NC_013124.1"/>
</dbReference>
<dbReference type="AlphaFoldDB" id="C7LYM6"/>
<dbReference type="InterPro" id="IPR036188">
    <property type="entry name" value="FAD/NAD-bd_sf"/>
</dbReference>
<gene>
    <name evidence="2" type="ordered locus">Afer_0889</name>
</gene>
<evidence type="ECO:0000313" key="2">
    <source>
        <dbReference type="EMBL" id="ACU53834.1"/>
    </source>
</evidence>
<feature type="domain" description="FAD dependent oxidoreductase" evidence="1">
    <location>
        <begin position="58"/>
        <end position="418"/>
    </location>
</feature>
<dbReference type="HOGENOM" id="CLU_007884_3_2_11"/>
<dbReference type="Proteomes" id="UP000000771">
    <property type="component" value="Chromosome"/>
</dbReference>